<feature type="signal peptide" evidence="3">
    <location>
        <begin position="1"/>
        <end position="31"/>
    </location>
</feature>
<evidence type="ECO:0000259" key="4">
    <source>
        <dbReference type="Pfam" id="PF02275"/>
    </source>
</evidence>
<dbReference type="InterPro" id="IPR052193">
    <property type="entry name" value="Peptidase_C59"/>
</dbReference>
<dbReference type="PANTHER" id="PTHR35527:SF2">
    <property type="entry name" value="HYDROLASE"/>
    <property type="match status" value="1"/>
</dbReference>
<dbReference type="MEROPS" id="C59.001"/>
<dbReference type="CDD" id="cd00542">
    <property type="entry name" value="Ntn_PVA"/>
    <property type="match status" value="1"/>
</dbReference>
<dbReference type="HOGENOM" id="CLU_045206_1_2_7"/>
<organism evidence="5 6">
    <name type="scientific">Desulfotalea psychrophila (strain LSv54 / DSM 12343)</name>
    <dbReference type="NCBI Taxonomy" id="177439"/>
    <lineage>
        <taxon>Bacteria</taxon>
        <taxon>Pseudomonadati</taxon>
        <taxon>Thermodesulfobacteriota</taxon>
        <taxon>Desulfobulbia</taxon>
        <taxon>Desulfobulbales</taxon>
        <taxon>Desulfocapsaceae</taxon>
        <taxon>Desulfotalea</taxon>
    </lineage>
</organism>
<feature type="chain" id="PRO_5004271593" evidence="3">
    <location>
        <begin position="32"/>
        <end position="371"/>
    </location>
</feature>
<dbReference type="STRING" id="177439.DP1182"/>
<gene>
    <name evidence="5" type="ordered locus">DP1182</name>
</gene>
<proteinExistence type="inferred from homology"/>
<keyword evidence="3" id="KW-0732">Signal</keyword>
<dbReference type="InterPro" id="IPR029055">
    <property type="entry name" value="Ntn_hydrolases_N"/>
</dbReference>
<dbReference type="eggNOG" id="COG3049">
    <property type="taxonomic scope" value="Bacteria"/>
</dbReference>
<dbReference type="SUPFAM" id="SSF56235">
    <property type="entry name" value="N-terminal nucleophile aminohydrolases (Ntn hydrolases)"/>
    <property type="match status" value="1"/>
</dbReference>
<keyword evidence="6" id="KW-1185">Reference proteome</keyword>
<dbReference type="Proteomes" id="UP000000602">
    <property type="component" value="Chromosome"/>
</dbReference>
<dbReference type="GO" id="GO:0016787">
    <property type="term" value="F:hydrolase activity"/>
    <property type="evidence" value="ECO:0007669"/>
    <property type="project" value="UniProtKB-KW"/>
</dbReference>
<evidence type="ECO:0000313" key="6">
    <source>
        <dbReference type="Proteomes" id="UP000000602"/>
    </source>
</evidence>
<evidence type="ECO:0000256" key="3">
    <source>
        <dbReference type="SAM" id="SignalP"/>
    </source>
</evidence>
<dbReference type="AlphaFoldDB" id="Q6AP13"/>
<dbReference type="InterPro" id="IPR029132">
    <property type="entry name" value="CBAH/NAAA_C"/>
</dbReference>
<dbReference type="KEGG" id="dps:DP1182"/>
<feature type="domain" description="Choloylglycine hydrolase/NAAA C-terminal" evidence="4">
    <location>
        <begin position="32"/>
        <end position="342"/>
    </location>
</feature>
<dbReference type="Pfam" id="PF02275">
    <property type="entry name" value="CBAH"/>
    <property type="match status" value="1"/>
</dbReference>
<accession>Q6AP13</accession>
<comment type="similarity">
    <text evidence="1">Belongs to the peptidase C59 family.</text>
</comment>
<reference evidence="6" key="1">
    <citation type="journal article" date="2004" name="Environ. Microbiol.">
        <title>The genome of Desulfotalea psychrophila, a sulfate-reducing bacterium from permanently cold Arctic sediments.</title>
        <authorList>
            <person name="Rabus R."/>
            <person name="Ruepp A."/>
            <person name="Frickey T."/>
            <person name="Rattei T."/>
            <person name="Fartmann B."/>
            <person name="Stark M."/>
            <person name="Bauer M."/>
            <person name="Zibat A."/>
            <person name="Lombardot T."/>
            <person name="Becker I."/>
            <person name="Amann J."/>
            <person name="Gellner K."/>
            <person name="Teeling H."/>
            <person name="Leuschner W.D."/>
            <person name="Gloeckner F.-O."/>
            <person name="Lupas A.N."/>
            <person name="Amann R."/>
            <person name="Klenk H.-P."/>
        </authorList>
    </citation>
    <scope>NUCLEOTIDE SEQUENCE [LARGE SCALE GENOMIC DNA]</scope>
    <source>
        <strain evidence="6">DSM 12343 / LSv54</strain>
    </source>
</reference>
<evidence type="ECO:0000313" key="5">
    <source>
        <dbReference type="EMBL" id="CAG35911.1"/>
    </source>
</evidence>
<keyword evidence="2 5" id="KW-0378">Hydrolase</keyword>
<dbReference type="PANTHER" id="PTHR35527">
    <property type="entry name" value="CHOLOYLGLYCINE HYDROLASE"/>
    <property type="match status" value="1"/>
</dbReference>
<dbReference type="Gene3D" id="3.60.60.10">
    <property type="entry name" value="Penicillin V Acylase, Chain A"/>
    <property type="match status" value="1"/>
</dbReference>
<evidence type="ECO:0000256" key="1">
    <source>
        <dbReference type="ARBA" id="ARBA00006625"/>
    </source>
</evidence>
<sequence>MLRELMVKKKTVSFLVTTAVAGLLMSTSANACTSLRLVAGDGGVVVGRTMEFEVDMKSNVLVIPAGTEMTSSLADKSQGMKYKTKYGMIGANGFDLPIIADGINDQGLYVGTLLLPGYASYPDVDSKNASRALASEDYGAWLLANFANVEEVRANFNKAVIVSHPLKPLAGQSFPFHYVVHDSTGAAVVIEPVNKEIKIYEDPIGVLTNSPPFDWQVTNLSNYVNLNVNNVPPVDLSGLKITNYGQGSGMHGLPGDFTPPSRFVRAVVFSETAVKLPTTEKTVPQVFHIMNMFDIPVGAMREVLGKKVVHDYTNWTSVSDLKHLTWAYKTYDDQSIRSVDVRKACGAAGNEIKTIKMHSVQPIEDVSTKFN</sequence>
<protein>
    <submittedName>
        <fullName evidence="5">Related to choloylglycine hydrolase</fullName>
    </submittedName>
</protein>
<dbReference type="EMBL" id="CR522870">
    <property type="protein sequence ID" value="CAG35911.1"/>
    <property type="molecule type" value="Genomic_DNA"/>
</dbReference>
<evidence type="ECO:0000256" key="2">
    <source>
        <dbReference type="ARBA" id="ARBA00022801"/>
    </source>
</evidence>
<name>Q6AP13_DESPS</name>